<evidence type="ECO:0000313" key="1">
    <source>
        <dbReference type="EMBL" id="KAK4006315.1"/>
    </source>
</evidence>
<keyword evidence="2" id="KW-1185">Reference proteome</keyword>
<reference evidence="1 2" key="1">
    <citation type="journal article" date="2023" name="Nucleic Acids Res.">
        <title>The hologenome of Daphnia magna reveals possible DNA methylation and microbiome-mediated evolution of the host genome.</title>
        <authorList>
            <person name="Chaturvedi A."/>
            <person name="Li X."/>
            <person name="Dhandapani V."/>
            <person name="Marshall H."/>
            <person name="Kissane S."/>
            <person name="Cuenca-Cambronero M."/>
            <person name="Asole G."/>
            <person name="Calvet F."/>
            <person name="Ruiz-Romero M."/>
            <person name="Marangio P."/>
            <person name="Guigo R."/>
            <person name="Rago D."/>
            <person name="Mirbahai L."/>
            <person name="Eastwood N."/>
            <person name="Colbourne J.K."/>
            <person name="Zhou J."/>
            <person name="Mallon E."/>
            <person name="Orsini L."/>
        </authorList>
    </citation>
    <scope>NUCLEOTIDE SEQUENCE [LARGE SCALE GENOMIC DNA]</scope>
    <source>
        <strain evidence="1">LRV0_1</strain>
    </source>
</reference>
<name>A0ABQ9Z078_9CRUS</name>
<dbReference type="Proteomes" id="UP001234178">
    <property type="component" value="Unassembled WGS sequence"/>
</dbReference>
<evidence type="ECO:0000313" key="2">
    <source>
        <dbReference type="Proteomes" id="UP001234178"/>
    </source>
</evidence>
<proteinExistence type="predicted"/>
<comment type="caution">
    <text evidence="1">The sequence shown here is derived from an EMBL/GenBank/DDBJ whole genome shotgun (WGS) entry which is preliminary data.</text>
</comment>
<sequence>MRIKAVNDTEVVVSVASLNLQETLGACRMGWDGPSVVMVNGQRFPPLGVLELEIEHRGMKASGKVIVLEMKWIELLLSNEFLIQFKRLQINYVPTGAELLLGELPVNAQVASTLPPADVEKLVELLEEFDTSFALKERELGVCKIAEHRINTGTATLVHQSPYKSAWKERAIVQKQVDEILDRSVIERQARGHRLWS</sequence>
<accession>A0ABQ9Z078</accession>
<dbReference type="EMBL" id="JAOYFB010000002">
    <property type="protein sequence ID" value="KAK4006315.1"/>
    <property type="molecule type" value="Genomic_DNA"/>
</dbReference>
<protein>
    <submittedName>
        <fullName evidence="1">Uncharacterized protein</fullName>
    </submittedName>
</protein>
<organism evidence="1 2">
    <name type="scientific">Daphnia magna</name>
    <dbReference type="NCBI Taxonomy" id="35525"/>
    <lineage>
        <taxon>Eukaryota</taxon>
        <taxon>Metazoa</taxon>
        <taxon>Ecdysozoa</taxon>
        <taxon>Arthropoda</taxon>
        <taxon>Crustacea</taxon>
        <taxon>Branchiopoda</taxon>
        <taxon>Diplostraca</taxon>
        <taxon>Cladocera</taxon>
        <taxon>Anomopoda</taxon>
        <taxon>Daphniidae</taxon>
        <taxon>Daphnia</taxon>
    </lineage>
</organism>
<gene>
    <name evidence="1" type="ORF">OUZ56_011469</name>
</gene>